<comment type="caution">
    <text evidence="1">The sequence shown here is derived from an EMBL/GenBank/DDBJ whole genome shotgun (WGS) entry which is preliminary data.</text>
</comment>
<evidence type="ECO:0000313" key="2">
    <source>
        <dbReference type="Proteomes" id="UP001420932"/>
    </source>
</evidence>
<protein>
    <submittedName>
        <fullName evidence="1">Uncharacterized protein</fullName>
    </submittedName>
</protein>
<proteinExistence type="predicted"/>
<evidence type="ECO:0000313" key="1">
    <source>
        <dbReference type="EMBL" id="KAK9093176.1"/>
    </source>
</evidence>
<gene>
    <name evidence="1" type="ORF">Syun_028087</name>
</gene>
<dbReference type="Proteomes" id="UP001420932">
    <property type="component" value="Unassembled WGS sequence"/>
</dbReference>
<organism evidence="1 2">
    <name type="scientific">Stephania yunnanensis</name>
    <dbReference type="NCBI Taxonomy" id="152371"/>
    <lineage>
        <taxon>Eukaryota</taxon>
        <taxon>Viridiplantae</taxon>
        <taxon>Streptophyta</taxon>
        <taxon>Embryophyta</taxon>
        <taxon>Tracheophyta</taxon>
        <taxon>Spermatophyta</taxon>
        <taxon>Magnoliopsida</taxon>
        <taxon>Ranunculales</taxon>
        <taxon>Menispermaceae</taxon>
        <taxon>Menispermoideae</taxon>
        <taxon>Cissampelideae</taxon>
        <taxon>Stephania</taxon>
    </lineage>
</organism>
<dbReference type="EMBL" id="JBBNAF010000012">
    <property type="protein sequence ID" value="KAK9093176.1"/>
    <property type="molecule type" value="Genomic_DNA"/>
</dbReference>
<sequence length="217" mass="24046">MEIIGSSFWSVELEILPGYIRWKLCDEKCLAGDVAFLADVVTLGGLSLVAGTFNADVTVSDWSRDIFSLTSHALIGWNTLSAIRHTAQCVFRGKLSVIRSLQSTHPSKTTLQIKDLSLPQHKAWPHIFLGFSHNFSASHSHELTFLSFTRALPLLLGLPLLVRGSDHPHSLMTIERAKVTQEGNLRGMATDSHPKSYPKVLDFGNQIILGTRIIEVF</sequence>
<dbReference type="AlphaFoldDB" id="A0AAP0EGQ1"/>
<keyword evidence="2" id="KW-1185">Reference proteome</keyword>
<name>A0AAP0EGQ1_9MAGN</name>
<reference evidence="1 2" key="1">
    <citation type="submission" date="2024-01" db="EMBL/GenBank/DDBJ databases">
        <title>Genome assemblies of Stephania.</title>
        <authorList>
            <person name="Yang L."/>
        </authorList>
    </citation>
    <scope>NUCLEOTIDE SEQUENCE [LARGE SCALE GENOMIC DNA]</scope>
    <source>
        <strain evidence="1">YNDBR</strain>
        <tissue evidence="1">Leaf</tissue>
    </source>
</reference>
<accession>A0AAP0EGQ1</accession>